<feature type="region of interest" description="Disordered" evidence="1">
    <location>
        <begin position="162"/>
        <end position="219"/>
    </location>
</feature>
<evidence type="ECO:0000259" key="2">
    <source>
        <dbReference type="Pfam" id="PF01039"/>
    </source>
</evidence>
<dbReference type="Gene3D" id="3.90.226.10">
    <property type="entry name" value="2-enoyl-CoA Hydratase, Chain A, domain 1"/>
    <property type="match status" value="1"/>
</dbReference>
<feature type="compositionally biased region" description="Basic residues" evidence="1">
    <location>
        <begin position="196"/>
        <end position="219"/>
    </location>
</feature>
<evidence type="ECO:0000313" key="4">
    <source>
        <dbReference type="Proteomes" id="UP000054350"/>
    </source>
</evidence>
<dbReference type="SUPFAM" id="SSF52096">
    <property type="entry name" value="ClpP/crotonase"/>
    <property type="match status" value="1"/>
</dbReference>
<dbReference type="PANTHER" id="PTHR43842:SF2">
    <property type="entry name" value="PROPIONYL-COA CARBOXYLASE BETA CHAIN, MITOCHONDRIAL"/>
    <property type="match status" value="1"/>
</dbReference>
<dbReference type="GO" id="GO:0004658">
    <property type="term" value="F:propionyl-CoA carboxylase activity"/>
    <property type="evidence" value="ECO:0007669"/>
    <property type="project" value="TreeGrafter"/>
</dbReference>
<dbReference type="eggNOG" id="KOG0540">
    <property type="taxonomic scope" value="Eukaryota"/>
</dbReference>
<dbReference type="PANTHER" id="PTHR43842">
    <property type="entry name" value="PROPIONYL-COA CARBOXYLASE BETA CHAIN"/>
    <property type="match status" value="1"/>
</dbReference>
<reference evidence="3 4" key="1">
    <citation type="submission" date="2009-11" db="EMBL/GenBank/DDBJ databases">
        <title>Annotation of Allomyces macrogynus ATCC 38327.</title>
        <authorList>
            <consortium name="The Broad Institute Genome Sequencing Platform"/>
            <person name="Russ C."/>
            <person name="Cuomo C."/>
            <person name="Burger G."/>
            <person name="Gray M.W."/>
            <person name="Holland P.W.H."/>
            <person name="King N."/>
            <person name="Lang F.B.F."/>
            <person name="Roger A.J."/>
            <person name="Ruiz-Trillo I."/>
            <person name="Young S.K."/>
            <person name="Zeng Q."/>
            <person name="Gargeya S."/>
            <person name="Fitzgerald M."/>
            <person name="Haas B."/>
            <person name="Abouelleil A."/>
            <person name="Alvarado L."/>
            <person name="Arachchi H.M."/>
            <person name="Berlin A."/>
            <person name="Chapman S.B."/>
            <person name="Gearin G."/>
            <person name="Goldberg J."/>
            <person name="Griggs A."/>
            <person name="Gujja S."/>
            <person name="Hansen M."/>
            <person name="Heiman D."/>
            <person name="Howarth C."/>
            <person name="Larimer J."/>
            <person name="Lui A."/>
            <person name="MacDonald P.J.P."/>
            <person name="McCowen C."/>
            <person name="Montmayeur A."/>
            <person name="Murphy C."/>
            <person name="Neiman D."/>
            <person name="Pearson M."/>
            <person name="Priest M."/>
            <person name="Roberts A."/>
            <person name="Saif S."/>
            <person name="Shea T."/>
            <person name="Sisk P."/>
            <person name="Stolte C."/>
            <person name="Sykes S."/>
            <person name="Wortman J."/>
            <person name="Nusbaum C."/>
            <person name="Birren B."/>
        </authorList>
    </citation>
    <scope>NUCLEOTIDE SEQUENCE [LARGE SCALE GENOMIC DNA]</scope>
    <source>
        <strain evidence="3 4">ATCC 38327</strain>
    </source>
</reference>
<dbReference type="InterPro" id="IPR029045">
    <property type="entry name" value="ClpP/crotonase-like_dom_sf"/>
</dbReference>
<evidence type="ECO:0000313" key="3">
    <source>
        <dbReference type="EMBL" id="KNE69494.1"/>
    </source>
</evidence>
<dbReference type="AlphaFoldDB" id="A0A0L0T4P6"/>
<dbReference type="InterPro" id="IPR051047">
    <property type="entry name" value="AccD/PCCB"/>
</dbReference>
<dbReference type="Pfam" id="PF01039">
    <property type="entry name" value="Carboxyl_trans"/>
    <property type="match status" value="1"/>
</dbReference>
<proteinExistence type="predicted"/>
<dbReference type="GO" id="GO:0005739">
    <property type="term" value="C:mitochondrion"/>
    <property type="evidence" value="ECO:0007669"/>
    <property type="project" value="TreeGrafter"/>
</dbReference>
<protein>
    <recommendedName>
        <fullName evidence="2">Acetyl-coenzyme A carboxylase carboxyl transferase subunit beta domain-containing protein</fullName>
    </recommendedName>
</protein>
<dbReference type="Proteomes" id="UP000054350">
    <property type="component" value="Unassembled WGS sequence"/>
</dbReference>
<organism evidence="3 4">
    <name type="scientific">Allomyces macrogynus (strain ATCC 38327)</name>
    <name type="common">Allomyces javanicus var. macrogynus</name>
    <dbReference type="NCBI Taxonomy" id="578462"/>
    <lineage>
        <taxon>Eukaryota</taxon>
        <taxon>Fungi</taxon>
        <taxon>Fungi incertae sedis</taxon>
        <taxon>Blastocladiomycota</taxon>
        <taxon>Blastocladiomycetes</taxon>
        <taxon>Blastocladiales</taxon>
        <taxon>Blastocladiaceae</taxon>
        <taxon>Allomyces</taxon>
    </lineage>
</organism>
<name>A0A0L0T4P6_ALLM3</name>
<dbReference type="VEuPathDB" id="FungiDB:AMAG_14060"/>
<feature type="domain" description="Acetyl-coenzyme A carboxylase carboxyl transferase subunit beta" evidence="2">
    <location>
        <begin position="74"/>
        <end position="105"/>
    </location>
</feature>
<dbReference type="STRING" id="578462.A0A0L0T4P6"/>
<dbReference type="EMBL" id="GG745361">
    <property type="protein sequence ID" value="KNE69494.1"/>
    <property type="molecule type" value="Genomic_DNA"/>
</dbReference>
<dbReference type="InterPro" id="IPR034733">
    <property type="entry name" value="AcCoA_carboxyl_beta"/>
</dbReference>
<reference evidence="4" key="2">
    <citation type="submission" date="2009-11" db="EMBL/GenBank/DDBJ databases">
        <title>The Genome Sequence of Allomyces macrogynus strain ATCC 38327.</title>
        <authorList>
            <consortium name="The Broad Institute Genome Sequencing Platform"/>
            <person name="Russ C."/>
            <person name="Cuomo C."/>
            <person name="Shea T."/>
            <person name="Young S.K."/>
            <person name="Zeng Q."/>
            <person name="Koehrsen M."/>
            <person name="Haas B."/>
            <person name="Borodovsky M."/>
            <person name="Guigo R."/>
            <person name="Alvarado L."/>
            <person name="Berlin A."/>
            <person name="Borenstein D."/>
            <person name="Chen Z."/>
            <person name="Engels R."/>
            <person name="Freedman E."/>
            <person name="Gellesch M."/>
            <person name="Goldberg J."/>
            <person name="Griggs A."/>
            <person name="Gujja S."/>
            <person name="Heiman D."/>
            <person name="Hepburn T."/>
            <person name="Howarth C."/>
            <person name="Jen D."/>
            <person name="Larson L."/>
            <person name="Lewis B."/>
            <person name="Mehta T."/>
            <person name="Park D."/>
            <person name="Pearson M."/>
            <person name="Roberts A."/>
            <person name="Saif S."/>
            <person name="Shenoy N."/>
            <person name="Sisk P."/>
            <person name="Stolte C."/>
            <person name="Sykes S."/>
            <person name="Walk T."/>
            <person name="White J."/>
            <person name="Yandava C."/>
            <person name="Burger G."/>
            <person name="Gray M.W."/>
            <person name="Holland P.W.H."/>
            <person name="King N."/>
            <person name="Lang F.B.F."/>
            <person name="Roger A.J."/>
            <person name="Ruiz-Trillo I."/>
            <person name="Lander E."/>
            <person name="Nusbaum C."/>
        </authorList>
    </citation>
    <scope>NUCLEOTIDE SEQUENCE [LARGE SCALE GENOMIC DNA]</scope>
    <source>
        <strain evidence="4">ATCC 38327</strain>
    </source>
</reference>
<dbReference type="OrthoDB" id="203440at2759"/>
<evidence type="ECO:0000256" key="1">
    <source>
        <dbReference type="SAM" id="MobiDB-lite"/>
    </source>
</evidence>
<keyword evidence="4" id="KW-1185">Reference proteome</keyword>
<accession>A0A0L0T4P6</accession>
<gene>
    <name evidence="3" type="ORF">AMAG_14060</name>
</gene>
<sequence>MMLRSSANLAARALRPAVASPALLRARLANAVPAAVVAAKRSLATSVEQTLVERIEAKRAESRLGGGEKRIAAQHAKGRLTARERIDLLLDEGSFREYDAFAYEEEHMLRVNWTRADKKKRSQLERVGLTNELLNLNEDFGGAVDDDAADFEDVLSYVDKRGKKKRGRHADDEDDVELVSRSAKRGPSADFAQRKTAAKRSLHRTVGRENKRRKSAGRQ</sequence>